<proteinExistence type="predicted"/>
<organism evidence="1 2">
    <name type="scientific">Fusobacterium ulcerans</name>
    <dbReference type="NCBI Taxonomy" id="861"/>
    <lineage>
        <taxon>Bacteria</taxon>
        <taxon>Fusobacteriati</taxon>
        <taxon>Fusobacteriota</taxon>
        <taxon>Fusobacteriia</taxon>
        <taxon>Fusobacteriales</taxon>
        <taxon>Fusobacteriaceae</taxon>
        <taxon>Fusobacterium</taxon>
    </lineage>
</organism>
<evidence type="ECO:0000313" key="1">
    <source>
        <dbReference type="EMBL" id="SQJ02370.1"/>
    </source>
</evidence>
<reference evidence="1 2" key="1">
    <citation type="submission" date="2018-06" db="EMBL/GenBank/DDBJ databases">
        <authorList>
            <consortium name="Pathogen Informatics"/>
            <person name="Doyle S."/>
        </authorList>
    </citation>
    <scope>NUCLEOTIDE SEQUENCE [LARGE SCALE GENOMIC DNA]</scope>
    <source>
        <strain evidence="1 2">NCTC12112</strain>
    </source>
</reference>
<protein>
    <recommendedName>
        <fullName evidence="3">Transposase</fullName>
    </recommendedName>
</protein>
<evidence type="ECO:0008006" key="3">
    <source>
        <dbReference type="Google" id="ProtNLM"/>
    </source>
</evidence>
<dbReference type="AlphaFoldDB" id="A0AAX2J9L4"/>
<dbReference type="EMBL" id="LS483487">
    <property type="protein sequence ID" value="SQJ02370.1"/>
    <property type="molecule type" value="Genomic_DNA"/>
</dbReference>
<dbReference type="GeneID" id="78456433"/>
<gene>
    <name evidence="1" type="ORF">NCTC12112_01315</name>
</gene>
<name>A0AAX2J9L4_9FUSO</name>
<dbReference type="Proteomes" id="UP000249008">
    <property type="component" value="Chromosome 1"/>
</dbReference>
<accession>A0AAX2J9L4</accession>
<sequence>MKITDKELLAICNLSNLRMEFADIASKRDREGKILSNHTIYLNLKN</sequence>
<dbReference type="RefSeq" id="WP_005977596.1">
    <property type="nucleotide sequence ID" value="NZ_CABKNW010000002.1"/>
</dbReference>
<evidence type="ECO:0000313" key="2">
    <source>
        <dbReference type="Proteomes" id="UP000249008"/>
    </source>
</evidence>